<keyword evidence="2" id="KW-1185">Reference proteome</keyword>
<proteinExistence type="predicted"/>
<dbReference type="EMBL" id="JAHRIO010002154">
    <property type="protein sequence ID" value="MEQ2159335.1"/>
    <property type="molecule type" value="Genomic_DNA"/>
</dbReference>
<sequence length="77" mass="8962">KTVDEVKKSEKNHTLITKLMHTTFALRCKEIISDDLPVAEILNRWPAMKIKSQPSSLFARRHLCLHQNLGCTFWTKL</sequence>
<comment type="caution">
    <text evidence="1">The sequence shown here is derived from an EMBL/GenBank/DDBJ whole genome shotgun (WGS) entry which is preliminary data.</text>
</comment>
<accession>A0ABV0MJQ2</accession>
<evidence type="ECO:0000313" key="2">
    <source>
        <dbReference type="Proteomes" id="UP001476798"/>
    </source>
</evidence>
<gene>
    <name evidence="1" type="ORF">GOODEAATRI_021764</name>
</gene>
<protein>
    <submittedName>
        <fullName evidence="1">Uncharacterized protein</fullName>
    </submittedName>
</protein>
<evidence type="ECO:0000313" key="1">
    <source>
        <dbReference type="EMBL" id="MEQ2159335.1"/>
    </source>
</evidence>
<organism evidence="1 2">
    <name type="scientific">Goodea atripinnis</name>
    <dbReference type="NCBI Taxonomy" id="208336"/>
    <lineage>
        <taxon>Eukaryota</taxon>
        <taxon>Metazoa</taxon>
        <taxon>Chordata</taxon>
        <taxon>Craniata</taxon>
        <taxon>Vertebrata</taxon>
        <taxon>Euteleostomi</taxon>
        <taxon>Actinopterygii</taxon>
        <taxon>Neopterygii</taxon>
        <taxon>Teleostei</taxon>
        <taxon>Neoteleostei</taxon>
        <taxon>Acanthomorphata</taxon>
        <taxon>Ovalentaria</taxon>
        <taxon>Atherinomorphae</taxon>
        <taxon>Cyprinodontiformes</taxon>
        <taxon>Goodeidae</taxon>
        <taxon>Goodea</taxon>
    </lineage>
</organism>
<reference evidence="1 2" key="1">
    <citation type="submission" date="2021-06" db="EMBL/GenBank/DDBJ databases">
        <authorList>
            <person name="Palmer J.M."/>
        </authorList>
    </citation>
    <scope>NUCLEOTIDE SEQUENCE [LARGE SCALE GENOMIC DNA]</scope>
    <source>
        <strain evidence="1 2">GA_2019</strain>
        <tissue evidence="1">Muscle</tissue>
    </source>
</reference>
<feature type="non-terminal residue" evidence="1">
    <location>
        <position position="1"/>
    </location>
</feature>
<dbReference type="Proteomes" id="UP001476798">
    <property type="component" value="Unassembled WGS sequence"/>
</dbReference>
<name>A0ABV0MJQ2_9TELE</name>